<evidence type="ECO:0000256" key="5">
    <source>
        <dbReference type="PROSITE-ProRule" id="PRU01091"/>
    </source>
</evidence>
<dbReference type="GO" id="GO:0000156">
    <property type="term" value="F:phosphorelay response regulator activity"/>
    <property type="evidence" value="ECO:0007669"/>
    <property type="project" value="TreeGrafter"/>
</dbReference>
<evidence type="ECO:0000256" key="1">
    <source>
        <dbReference type="ARBA" id="ARBA00022553"/>
    </source>
</evidence>
<dbReference type="EMBL" id="EU195114">
    <property type="protein sequence ID" value="ABW71856.1"/>
    <property type="molecule type" value="Genomic_DNA"/>
</dbReference>
<dbReference type="SUPFAM" id="SSF52172">
    <property type="entry name" value="CheY-like"/>
    <property type="match status" value="1"/>
</dbReference>
<evidence type="ECO:0000256" key="2">
    <source>
        <dbReference type="ARBA" id="ARBA00023012"/>
    </source>
</evidence>
<evidence type="ECO:0000256" key="3">
    <source>
        <dbReference type="ARBA" id="ARBA00023125"/>
    </source>
</evidence>
<evidence type="ECO:0000259" key="7">
    <source>
        <dbReference type="PROSITE" id="PS50110"/>
    </source>
</evidence>
<dbReference type="GO" id="GO:0005829">
    <property type="term" value="C:cytosol"/>
    <property type="evidence" value="ECO:0007669"/>
    <property type="project" value="TreeGrafter"/>
</dbReference>
<feature type="modified residue" description="4-aspartylphosphate" evidence="4">
    <location>
        <position position="60"/>
    </location>
</feature>
<dbReference type="InterPro" id="IPR011006">
    <property type="entry name" value="CheY-like_superfamily"/>
</dbReference>
<dbReference type="PROSITE" id="PS51755">
    <property type="entry name" value="OMPR_PHOB"/>
    <property type="match status" value="1"/>
</dbReference>
<dbReference type="SMART" id="SM00448">
    <property type="entry name" value="REC"/>
    <property type="match status" value="1"/>
</dbReference>
<proteinExistence type="predicted"/>
<keyword evidence="1 4" id="KW-0597">Phosphoprotein</keyword>
<protein>
    <submittedName>
        <fullName evidence="9">Putative regulator</fullName>
    </submittedName>
</protein>
<dbReference type="InterPro" id="IPR036388">
    <property type="entry name" value="WH-like_DNA-bd_sf"/>
</dbReference>
<keyword evidence="3 5" id="KW-0238">DNA-binding</keyword>
<evidence type="ECO:0000313" key="9">
    <source>
        <dbReference type="EMBL" id="ABW71856.1"/>
    </source>
</evidence>
<dbReference type="InterPro" id="IPR001867">
    <property type="entry name" value="OmpR/PhoB-type_DNA-bd"/>
</dbReference>
<feature type="DNA-binding region" description="OmpR/PhoB-type" evidence="5">
    <location>
        <begin position="131"/>
        <end position="232"/>
    </location>
</feature>
<feature type="compositionally biased region" description="Basic and acidic residues" evidence="6">
    <location>
        <begin position="234"/>
        <end position="246"/>
    </location>
</feature>
<dbReference type="Gene3D" id="3.40.50.2300">
    <property type="match status" value="1"/>
</dbReference>
<reference evidence="9" key="1">
    <citation type="journal article" date="2007" name="Chem. Biol.">
        <title>Benzodiazepine biosynthesis in Streptomyces refuineus.</title>
        <authorList>
            <person name="Hu Y."/>
            <person name="Phelan V."/>
            <person name="Ntai I."/>
            <person name="Farnet C.M."/>
            <person name="Zazopoulos E."/>
            <person name="Bachmann B.O."/>
        </authorList>
    </citation>
    <scope>NUCLEOTIDE SEQUENCE</scope>
</reference>
<dbReference type="Gene3D" id="6.10.250.690">
    <property type="match status" value="1"/>
</dbReference>
<evidence type="ECO:0000256" key="4">
    <source>
        <dbReference type="PROSITE-ProRule" id="PRU00169"/>
    </source>
</evidence>
<dbReference type="InterPro" id="IPR001789">
    <property type="entry name" value="Sig_transdc_resp-reg_receiver"/>
</dbReference>
<dbReference type="Pfam" id="PF00486">
    <property type="entry name" value="Trans_reg_C"/>
    <property type="match status" value="1"/>
</dbReference>
<dbReference type="AlphaFoldDB" id="A8W7F8"/>
<dbReference type="Gene3D" id="1.10.10.10">
    <property type="entry name" value="Winged helix-like DNA-binding domain superfamily/Winged helix DNA-binding domain"/>
    <property type="match status" value="1"/>
</dbReference>
<dbReference type="GO" id="GO:0006355">
    <property type="term" value="P:regulation of DNA-templated transcription"/>
    <property type="evidence" value="ECO:0007669"/>
    <property type="project" value="InterPro"/>
</dbReference>
<evidence type="ECO:0000259" key="8">
    <source>
        <dbReference type="PROSITE" id="PS51755"/>
    </source>
</evidence>
<accession>A8W7F8</accession>
<dbReference type="InterPro" id="IPR039420">
    <property type="entry name" value="WalR-like"/>
</dbReference>
<evidence type="ECO:0000256" key="6">
    <source>
        <dbReference type="SAM" id="MobiDB-lite"/>
    </source>
</evidence>
<dbReference type="CDD" id="cd00383">
    <property type="entry name" value="trans_reg_C"/>
    <property type="match status" value="1"/>
</dbReference>
<dbReference type="PANTHER" id="PTHR48111">
    <property type="entry name" value="REGULATOR OF RPOS"/>
    <property type="match status" value="1"/>
</dbReference>
<dbReference type="PANTHER" id="PTHR48111:SF40">
    <property type="entry name" value="PHOSPHATE REGULON TRANSCRIPTIONAL REGULATORY PROTEIN PHOB"/>
    <property type="match status" value="1"/>
</dbReference>
<sequence>MTEGGWTLLDNGLKVLIVGDCEGLAEMIRDLKRHGFEAESVTTGAEAMASYREHDVVLIDLDLKDFDGLTLCRQIRNASDIPMIGFACSAALERVLALEAGCDDCVVKPYHSRELVARLGALLRRARVLSPPALTVGKLQIYPTLRQVRVENRPIETTRKEFELLHLLAAEPDKLFSRAELLRRVWDYDDVSAEVTSLASRTIDTHVSSLRKKLGSPDWIITVRGVGFRFNGEATRDEPCPGKEPARANGTSGHHAPWPPSRRIFREVNSAPQ</sequence>
<dbReference type="GO" id="GO:0000976">
    <property type="term" value="F:transcription cis-regulatory region binding"/>
    <property type="evidence" value="ECO:0007669"/>
    <property type="project" value="TreeGrafter"/>
</dbReference>
<dbReference type="GO" id="GO:0032993">
    <property type="term" value="C:protein-DNA complex"/>
    <property type="evidence" value="ECO:0007669"/>
    <property type="project" value="TreeGrafter"/>
</dbReference>
<dbReference type="Pfam" id="PF00072">
    <property type="entry name" value="Response_reg"/>
    <property type="match status" value="1"/>
</dbReference>
<dbReference type="SMART" id="SM00862">
    <property type="entry name" value="Trans_reg_C"/>
    <property type="match status" value="1"/>
</dbReference>
<feature type="region of interest" description="Disordered" evidence="6">
    <location>
        <begin position="233"/>
        <end position="273"/>
    </location>
</feature>
<name>A8W7F8_9ACTN</name>
<feature type="domain" description="OmpR/PhoB-type" evidence="8">
    <location>
        <begin position="131"/>
        <end position="232"/>
    </location>
</feature>
<feature type="domain" description="Response regulatory" evidence="7">
    <location>
        <begin position="14"/>
        <end position="123"/>
    </location>
</feature>
<keyword evidence="2" id="KW-0902">Two-component regulatory system</keyword>
<organism evidence="9">
    <name type="scientific">Streptomyces refuineus subsp. thermotolerans</name>
    <dbReference type="NCBI Taxonomy" id="223297"/>
    <lineage>
        <taxon>Bacteria</taxon>
        <taxon>Bacillati</taxon>
        <taxon>Actinomycetota</taxon>
        <taxon>Actinomycetes</taxon>
        <taxon>Kitasatosporales</taxon>
        <taxon>Streptomycetaceae</taxon>
        <taxon>Streptomyces</taxon>
    </lineage>
</organism>
<dbReference type="PROSITE" id="PS50110">
    <property type="entry name" value="RESPONSE_REGULATORY"/>
    <property type="match status" value="1"/>
</dbReference>